<dbReference type="PANTHER" id="PTHR35529">
    <property type="entry name" value="MANGANESE EFFLUX PUMP MNTP-RELATED"/>
    <property type="match status" value="1"/>
</dbReference>
<evidence type="ECO:0000313" key="9">
    <source>
        <dbReference type="EMBL" id="EEC57865.1"/>
    </source>
</evidence>
<dbReference type="Pfam" id="PF02659">
    <property type="entry name" value="Mntp"/>
    <property type="match status" value="1"/>
</dbReference>
<gene>
    <name evidence="8" type="primary">mntP</name>
    <name evidence="9" type="ORF">BACPEC_00849</name>
</gene>
<feature type="transmembrane region" description="Helical" evidence="8">
    <location>
        <begin position="165"/>
        <end position="188"/>
    </location>
</feature>
<dbReference type="EMBL" id="ABVQ01000035">
    <property type="protein sequence ID" value="EEC57865.1"/>
    <property type="molecule type" value="Genomic_DNA"/>
</dbReference>
<keyword evidence="10" id="KW-1185">Reference proteome</keyword>
<evidence type="ECO:0000256" key="3">
    <source>
        <dbReference type="ARBA" id="ARBA00022692"/>
    </source>
</evidence>
<comment type="similarity">
    <text evidence="8">Belongs to the MntP (TC 9.B.29) family.</text>
</comment>
<evidence type="ECO:0000256" key="8">
    <source>
        <dbReference type="HAMAP-Rule" id="MF_01521"/>
    </source>
</evidence>
<keyword evidence="6 8" id="KW-0472">Membrane</keyword>
<keyword evidence="1 8" id="KW-0813">Transport</keyword>
<comment type="function">
    <text evidence="8">Probably functions as a manganese efflux pump.</text>
</comment>
<dbReference type="Proteomes" id="UP000003136">
    <property type="component" value="Unassembled WGS sequence"/>
</dbReference>
<feature type="transmembrane region" description="Helical" evidence="8">
    <location>
        <begin position="200"/>
        <end position="218"/>
    </location>
</feature>
<dbReference type="AlphaFoldDB" id="B7AQ93"/>
<dbReference type="HAMAP" id="MF_01521">
    <property type="entry name" value="MntP_pump"/>
    <property type="match status" value="1"/>
</dbReference>
<keyword evidence="4 8" id="KW-1133">Transmembrane helix</keyword>
<dbReference type="GO" id="GO:0005384">
    <property type="term" value="F:manganese ion transmembrane transporter activity"/>
    <property type="evidence" value="ECO:0007669"/>
    <property type="project" value="UniProtKB-UniRule"/>
</dbReference>
<dbReference type="InterPro" id="IPR022929">
    <property type="entry name" value="Put_MntP"/>
</dbReference>
<evidence type="ECO:0000256" key="7">
    <source>
        <dbReference type="ARBA" id="ARBA00023211"/>
    </source>
</evidence>
<protein>
    <recommendedName>
        <fullName evidence="8">Putative manganese efflux pump MntP</fullName>
    </recommendedName>
</protein>
<feature type="transmembrane region" description="Helical" evidence="8">
    <location>
        <begin position="33"/>
        <end position="52"/>
    </location>
</feature>
<feature type="transmembrane region" description="Helical" evidence="8">
    <location>
        <begin position="64"/>
        <end position="87"/>
    </location>
</feature>
<dbReference type="eggNOG" id="COG1971">
    <property type="taxonomic scope" value="Bacteria"/>
</dbReference>
<feature type="transmembrane region" description="Helical" evidence="8">
    <location>
        <begin position="139"/>
        <end position="159"/>
    </location>
</feature>
<reference evidence="9 10" key="2">
    <citation type="submission" date="2008-11" db="EMBL/GenBank/DDBJ databases">
        <authorList>
            <person name="Fulton L."/>
            <person name="Clifton S."/>
            <person name="Fulton B."/>
            <person name="Xu J."/>
            <person name="Minx P."/>
            <person name="Pepin K.H."/>
            <person name="Johnson M."/>
            <person name="Bhonagiri V."/>
            <person name="Nash W.E."/>
            <person name="Mardis E.R."/>
            <person name="Wilson R.K."/>
        </authorList>
    </citation>
    <scope>NUCLEOTIDE SEQUENCE [LARGE SCALE GENOMIC DNA]</scope>
    <source>
        <strain evidence="9 10">ATCC 43243</strain>
    </source>
</reference>
<keyword evidence="7 8" id="KW-0464">Manganese</keyword>
<sequence length="219" mass="24115">MHMSLFFIMHIIMHTSCRQMTQLTTKGECHMFIELLIIGVGLSMDAFAVSVCKGLGMEKVNKKQAFIIGLYFGGFQALMPLIGWALGINFQKYITSIDHWIAFILLAFIGGKMVFEAVHDKDEDTVTVKDLPLDHKEMLMLAVATSIDALAVGITFAFLEVPIVKAITIIGCTTFILSIAGVVIGNFFGTRYKKKAEITGGVILILIGVKILLEHLGIF</sequence>
<dbReference type="GO" id="GO:0005886">
    <property type="term" value="C:plasma membrane"/>
    <property type="evidence" value="ECO:0007669"/>
    <property type="project" value="UniProtKB-SubCell"/>
</dbReference>
<dbReference type="InterPro" id="IPR003810">
    <property type="entry name" value="Mntp/YtaF"/>
</dbReference>
<keyword evidence="3 8" id="KW-0812">Transmembrane</keyword>
<organism evidence="9 10">
    <name type="scientific">[Bacteroides] pectinophilus ATCC 43243</name>
    <dbReference type="NCBI Taxonomy" id="483218"/>
    <lineage>
        <taxon>Bacteria</taxon>
        <taxon>Bacillati</taxon>
        <taxon>Bacillota</taxon>
        <taxon>Clostridia</taxon>
        <taxon>Eubacteriales</taxon>
    </lineage>
</organism>
<name>B7AQ93_9FIRM</name>
<reference evidence="9 10" key="1">
    <citation type="submission" date="2008-11" db="EMBL/GenBank/DDBJ databases">
        <title>Draft genome sequence of Bacteroides pectinophilus (ATCC 43243).</title>
        <authorList>
            <person name="Sudarsanam P."/>
            <person name="Ley R."/>
            <person name="Guruge J."/>
            <person name="Turnbaugh P.J."/>
            <person name="Mahowald M."/>
            <person name="Liep D."/>
            <person name="Gordon J."/>
        </authorList>
    </citation>
    <scope>NUCLEOTIDE SEQUENCE [LARGE SCALE GENOMIC DNA]</scope>
    <source>
        <strain evidence="9 10">ATCC 43243</strain>
    </source>
</reference>
<proteinExistence type="inferred from homology"/>
<evidence type="ECO:0000256" key="5">
    <source>
        <dbReference type="ARBA" id="ARBA00023065"/>
    </source>
</evidence>
<dbReference type="HOGENOM" id="CLU_096410_3_0_9"/>
<feature type="transmembrane region" description="Helical" evidence="8">
    <location>
        <begin position="99"/>
        <end position="118"/>
    </location>
</feature>
<accession>B7AQ93</accession>
<evidence type="ECO:0000256" key="2">
    <source>
        <dbReference type="ARBA" id="ARBA00022475"/>
    </source>
</evidence>
<evidence type="ECO:0000256" key="4">
    <source>
        <dbReference type="ARBA" id="ARBA00022989"/>
    </source>
</evidence>
<keyword evidence="2 8" id="KW-1003">Cell membrane</keyword>
<comment type="subcellular location">
    <subcellularLocation>
        <location evidence="8">Cell membrane</location>
        <topology evidence="8">Multi-pass membrane protein</topology>
    </subcellularLocation>
</comment>
<keyword evidence="5 8" id="KW-0406">Ion transport</keyword>
<evidence type="ECO:0000256" key="6">
    <source>
        <dbReference type="ARBA" id="ARBA00023136"/>
    </source>
</evidence>
<dbReference type="STRING" id="483218.BACPEC_00849"/>
<evidence type="ECO:0000313" key="10">
    <source>
        <dbReference type="Proteomes" id="UP000003136"/>
    </source>
</evidence>
<evidence type="ECO:0000256" key="1">
    <source>
        <dbReference type="ARBA" id="ARBA00022448"/>
    </source>
</evidence>
<dbReference type="PANTHER" id="PTHR35529:SF1">
    <property type="entry name" value="MANGANESE EFFLUX PUMP MNTP-RELATED"/>
    <property type="match status" value="1"/>
</dbReference>